<dbReference type="AlphaFoldDB" id="A0A7S4B780"/>
<accession>A0A7S4B780</accession>
<name>A0A7S4B780_CHRCT</name>
<dbReference type="EMBL" id="HBIZ01014952">
    <property type="protein sequence ID" value="CAE0756600.1"/>
    <property type="molecule type" value="Transcribed_RNA"/>
</dbReference>
<protein>
    <submittedName>
        <fullName evidence="1">Uncharacterized protein</fullName>
    </submittedName>
</protein>
<sequence>MPPHMRDEPDKVIEMAVKVDFAIRFDSTQPLLLVNDQEVARLAAYSVAAKGPKPFDFEVSIVGNKRFFPTLGQLRLKHLALQVRAATALSLLDQRAPPASTDALYRFVSIRQRFHWLHELFAVILFA</sequence>
<reference evidence="1" key="1">
    <citation type="submission" date="2021-01" db="EMBL/GenBank/DDBJ databases">
        <authorList>
            <person name="Corre E."/>
            <person name="Pelletier E."/>
            <person name="Niang G."/>
            <person name="Scheremetjew M."/>
            <person name="Finn R."/>
            <person name="Kale V."/>
            <person name="Holt S."/>
            <person name="Cochrane G."/>
            <person name="Meng A."/>
            <person name="Brown T."/>
            <person name="Cohen L."/>
        </authorList>
    </citation>
    <scope>NUCLEOTIDE SEQUENCE</scope>
    <source>
        <strain evidence="1">CCMP645</strain>
    </source>
</reference>
<gene>
    <name evidence="1" type="ORF">PCAR00345_LOCUS9194</name>
</gene>
<proteinExistence type="predicted"/>
<organism evidence="1">
    <name type="scientific">Chrysotila carterae</name>
    <name type="common">Marine alga</name>
    <name type="synonym">Syracosphaera carterae</name>
    <dbReference type="NCBI Taxonomy" id="13221"/>
    <lineage>
        <taxon>Eukaryota</taxon>
        <taxon>Haptista</taxon>
        <taxon>Haptophyta</taxon>
        <taxon>Prymnesiophyceae</taxon>
        <taxon>Isochrysidales</taxon>
        <taxon>Isochrysidaceae</taxon>
        <taxon>Chrysotila</taxon>
    </lineage>
</organism>
<evidence type="ECO:0000313" key="1">
    <source>
        <dbReference type="EMBL" id="CAE0756600.1"/>
    </source>
</evidence>